<accession>A0A4V2UZN6</accession>
<comment type="catalytic activity">
    <reaction evidence="13">
        <text>Preferential cleavage: (Ac)2-L-Lys-D-Ala-|-D-Ala. Also transpeptidation of peptidyl-alanyl moieties that are N-acyl substituents of D-alanine.</text>
        <dbReference type="EC" id="3.4.16.4"/>
    </reaction>
</comment>
<evidence type="ECO:0000259" key="17">
    <source>
        <dbReference type="Pfam" id="PF00905"/>
    </source>
</evidence>
<dbReference type="Pfam" id="PF00912">
    <property type="entry name" value="Transgly"/>
    <property type="match status" value="1"/>
</dbReference>
<proteinExistence type="inferred from homology"/>
<dbReference type="PANTHER" id="PTHR32282">
    <property type="entry name" value="BINDING PROTEIN TRANSPEPTIDASE, PUTATIVE-RELATED"/>
    <property type="match status" value="1"/>
</dbReference>
<evidence type="ECO:0000313" key="20">
    <source>
        <dbReference type="Proteomes" id="UP000295678"/>
    </source>
</evidence>
<evidence type="ECO:0000256" key="14">
    <source>
        <dbReference type="ARBA" id="ARBA00049902"/>
    </source>
</evidence>
<dbReference type="GO" id="GO:0006508">
    <property type="term" value="P:proteolysis"/>
    <property type="evidence" value="ECO:0007669"/>
    <property type="project" value="UniProtKB-KW"/>
</dbReference>
<evidence type="ECO:0000256" key="11">
    <source>
        <dbReference type="ARBA" id="ARBA00023268"/>
    </source>
</evidence>
<dbReference type="InterPro" id="IPR050396">
    <property type="entry name" value="Glycosyltr_51/Transpeptidase"/>
</dbReference>
<evidence type="ECO:0000256" key="1">
    <source>
        <dbReference type="ARBA" id="ARBA00004752"/>
    </source>
</evidence>
<dbReference type="AlphaFoldDB" id="A0A4V2UZN6"/>
<evidence type="ECO:0000256" key="10">
    <source>
        <dbReference type="ARBA" id="ARBA00022984"/>
    </source>
</evidence>
<dbReference type="Pfam" id="PF00905">
    <property type="entry name" value="Transpeptidase"/>
    <property type="match status" value="1"/>
</dbReference>
<keyword evidence="8" id="KW-0378">Hydrolase</keyword>
<evidence type="ECO:0000256" key="4">
    <source>
        <dbReference type="ARBA" id="ARBA00022645"/>
    </source>
</evidence>
<dbReference type="SUPFAM" id="SSF56601">
    <property type="entry name" value="beta-lactamase/transpeptidase-like"/>
    <property type="match status" value="1"/>
</dbReference>
<dbReference type="GO" id="GO:0030288">
    <property type="term" value="C:outer membrane-bounded periplasmic space"/>
    <property type="evidence" value="ECO:0007669"/>
    <property type="project" value="TreeGrafter"/>
</dbReference>
<dbReference type="InterPro" id="IPR036950">
    <property type="entry name" value="PBP_transglycosylase"/>
</dbReference>
<dbReference type="Gene3D" id="3.40.710.10">
    <property type="entry name" value="DD-peptidase/beta-lactamase superfamily"/>
    <property type="match status" value="1"/>
</dbReference>
<keyword evidence="4" id="KW-0121">Carboxypeptidase</keyword>
<comment type="pathway">
    <text evidence="1">Cell wall biogenesis; peptidoglycan biosynthesis.</text>
</comment>
<dbReference type="EMBL" id="SMAK01000003">
    <property type="protein sequence ID" value="TCT12048.1"/>
    <property type="molecule type" value="Genomic_DNA"/>
</dbReference>
<keyword evidence="20" id="KW-1185">Reference proteome</keyword>
<reference evidence="19 20" key="1">
    <citation type="submission" date="2019-03" db="EMBL/GenBank/DDBJ databases">
        <title>Genomic Encyclopedia of Type Strains, Phase IV (KMG-IV): sequencing the most valuable type-strain genomes for metagenomic binning, comparative biology and taxonomic classification.</title>
        <authorList>
            <person name="Goeker M."/>
        </authorList>
    </citation>
    <scope>NUCLEOTIDE SEQUENCE [LARGE SCALE GENOMIC DNA]</scope>
    <source>
        <strain evidence="19 20">DSM 19345</strain>
    </source>
</reference>
<feature type="compositionally biased region" description="Basic residues" evidence="15">
    <location>
        <begin position="42"/>
        <end position="55"/>
    </location>
</feature>
<evidence type="ECO:0000256" key="9">
    <source>
        <dbReference type="ARBA" id="ARBA00022960"/>
    </source>
</evidence>
<dbReference type="InterPro" id="IPR001460">
    <property type="entry name" value="PCN-bd_Tpept"/>
</dbReference>
<feature type="domain" description="Glycosyl transferase family 51" evidence="18">
    <location>
        <begin position="112"/>
        <end position="285"/>
    </location>
</feature>
<dbReference type="GO" id="GO:0009002">
    <property type="term" value="F:serine-type D-Ala-D-Ala carboxypeptidase activity"/>
    <property type="evidence" value="ECO:0007669"/>
    <property type="project" value="UniProtKB-EC"/>
</dbReference>
<keyword evidence="16" id="KW-0472">Membrane</keyword>
<evidence type="ECO:0000256" key="16">
    <source>
        <dbReference type="SAM" id="Phobius"/>
    </source>
</evidence>
<keyword evidence="16" id="KW-1133">Transmembrane helix</keyword>
<evidence type="ECO:0000313" key="19">
    <source>
        <dbReference type="EMBL" id="TCT12048.1"/>
    </source>
</evidence>
<dbReference type="SUPFAM" id="SSF53955">
    <property type="entry name" value="Lysozyme-like"/>
    <property type="match status" value="1"/>
</dbReference>
<feature type="region of interest" description="Disordered" evidence="15">
    <location>
        <begin position="672"/>
        <end position="693"/>
    </location>
</feature>
<comment type="similarity">
    <text evidence="2">In the C-terminal section; belongs to the transpeptidase family.</text>
</comment>
<feature type="compositionally biased region" description="Low complexity" evidence="15">
    <location>
        <begin position="672"/>
        <end position="688"/>
    </location>
</feature>
<keyword evidence="9" id="KW-0133">Cell shape</keyword>
<feature type="region of interest" description="Disordered" evidence="15">
    <location>
        <begin position="1"/>
        <end position="55"/>
    </location>
</feature>
<evidence type="ECO:0000256" key="6">
    <source>
        <dbReference type="ARBA" id="ARBA00022676"/>
    </source>
</evidence>
<evidence type="ECO:0000256" key="2">
    <source>
        <dbReference type="ARBA" id="ARBA00007090"/>
    </source>
</evidence>
<dbReference type="GO" id="GO:0009252">
    <property type="term" value="P:peptidoglycan biosynthetic process"/>
    <property type="evidence" value="ECO:0007669"/>
    <property type="project" value="UniProtKB-UniPathway"/>
</dbReference>
<comment type="caution">
    <text evidence="19">The sequence shown here is derived from an EMBL/GenBank/DDBJ whole genome shotgun (WGS) entry which is preliminary data.</text>
</comment>
<evidence type="ECO:0000256" key="7">
    <source>
        <dbReference type="ARBA" id="ARBA00022679"/>
    </source>
</evidence>
<dbReference type="RefSeq" id="WP_132805928.1">
    <property type="nucleotide sequence ID" value="NZ_SMAK01000003.1"/>
</dbReference>
<comment type="catalytic activity">
    <reaction evidence="14">
        <text>[GlcNAc-(1-&gt;4)-Mur2Ac(oyl-L-Ala-gamma-D-Glu-L-Lys-D-Ala-D-Ala)](n)-di-trans,octa-cis-undecaprenyl diphosphate + beta-D-GlcNAc-(1-&gt;4)-Mur2Ac(oyl-L-Ala-gamma-D-Glu-L-Lys-D-Ala-D-Ala)-di-trans,octa-cis-undecaprenyl diphosphate = [GlcNAc-(1-&gt;4)-Mur2Ac(oyl-L-Ala-gamma-D-Glu-L-Lys-D-Ala-D-Ala)](n+1)-di-trans,octa-cis-undecaprenyl diphosphate + di-trans,octa-cis-undecaprenyl diphosphate + H(+)</text>
        <dbReference type="Rhea" id="RHEA:23708"/>
        <dbReference type="Rhea" id="RHEA-COMP:9602"/>
        <dbReference type="Rhea" id="RHEA-COMP:9603"/>
        <dbReference type="ChEBI" id="CHEBI:15378"/>
        <dbReference type="ChEBI" id="CHEBI:58405"/>
        <dbReference type="ChEBI" id="CHEBI:60033"/>
        <dbReference type="ChEBI" id="CHEBI:78435"/>
        <dbReference type="EC" id="2.4.99.28"/>
    </reaction>
</comment>
<keyword evidence="6" id="KW-0328">Glycosyltransferase</keyword>
<dbReference type="NCBIfam" id="TIGR02074">
    <property type="entry name" value="PBP_1a_fam"/>
    <property type="match status" value="1"/>
</dbReference>
<protein>
    <submittedName>
        <fullName evidence="19">Penicillin-binding protein 1A</fullName>
    </submittedName>
</protein>
<organism evidence="19 20">
    <name type="scientific">Tepidamorphus gemmatus</name>
    <dbReference type="NCBI Taxonomy" id="747076"/>
    <lineage>
        <taxon>Bacteria</taxon>
        <taxon>Pseudomonadati</taxon>
        <taxon>Pseudomonadota</taxon>
        <taxon>Alphaproteobacteria</taxon>
        <taxon>Hyphomicrobiales</taxon>
        <taxon>Tepidamorphaceae</taxon>
        <taxon>Tepidamorphus</taxon>
    </lineage>
</organism>
<gene>
    <name evidence="19" type="ORF">EDC22_103362</name>
</gene>
<dbReference type="OrthoDB" id="9766909at2"/>
<dbReference type="FunFam" id="1.10.3810.10:FF:000001">
    <property type="entry name" value="Penicillin-binding protein 1A"/>
    <property type="match status" value="1"/>
</dbReference>
<dbReference type="Gene3D" id="1.10.3810.10">
    <property type="entry name" value="Biosynthetic peptidoglycan transglycosylase-like"/>
    <property type="match status" value="1"/>
</dbReference>
<dbReference type="InterPro" id="IPR012338">
    <property type="entry name" value="Beta-lactam/transpept-like"/>
</dbReference>
<comment type="similarity">
    <text evidence="3">In the N-terminal section; belongs to the glycosyltransferase 51 family.</text>
</comment>
<keyword evidence="5" id="KW-0645">Protease</keyword>
<keyword evidence="12" id="KW-0961">Cell wall biogenesis/degradation</keyword>
<evidence type="ECO:0000256" key="15">
    <source>
        <dbReference type="SAM" id="MobiDB-lite"/>
    </source>
</evidence>
<evidence type="ECO:0000256" key="3">
    <source>
        <dbReference type="ARBA" id="ARBA00007739"/>
    </source>
</evidence>
<dbReference type="Proteomes" id="UP000295678">
    <property type="component" value="Unassembled WGS sequence"/>
</dbReference>
<dbReference type="InterPro" id="IPR001264">
    <property type="entry name" value="Glyco_trans_51"/>
</dbReference>
<keyword evidence="7" id="KW-0808">Transferase</keyword>
<dbReference type="PANTHER" id="PTHR32282:SF33">
    <property type="entry name" value="PEPTIDOGLYCAN GLYCOSYLTRANSFERASE"/>
    <property type="match status" value="1"/>
</dbReference>
<evidence type="ECO:0000256" key="5">
    <source>
        <dbReference type="ARBA" id="ARBA00022670"/>
    </source>
</evidence>
<keyword evidence="16" id="KW-0812">Transmembrane</keyword>
<name>A0A4V2UZN6_9HYPH</name>
<evidence type="ECO:0000256" key="8">
    <source>
        <dbReference type="ARBA" id="ARBA00022801"/>
    </source>
</evidence>
<sequence>MSPYDLRLTPEDRPGAVSQHRPSTSRSAKPSRDGSRRTQQTRPRRKQRRSRGGRRRRSLLGRLVHGIFLLGLWGVIGAMGVVGYFALTLPPPEELAVPKRPANVMVVAADGTVLGNRGETRGEEVRLFELPPYLPQAVLAIEDRRFYSHFGIDPIGLARAAFVNLTAGGVVQGGSTLTQQLAKNLFLKPDRTLTRKVHEALLAVWLEHKFTKDEILEMYLNRAYLGSGATGVEAAARTYFGKSARDVTLAEAATIAGLLKAPSRFAPTANPQLAEERAQTVLSAMMEAGFITEEDAKLALISPATVRQRTPGESAGYVADWVYELVPSFIGEVRQDIVVDTTIDTLMQNAAEAALVRVIDAEGKEKGVSEGALVAMDTSGAVRALVGGRDYTRSQFNRAVKARRQPGSSFKTFVYLAAIEAGLTPDTIRNDAPISFGSWSPGNYTGKFKGPVTLTEGLKDSINTVAVRLTAEVGPERVIAAAHRMGITSPIGKNLSIALGTAEVTPLELVAAYVPFASGGYGVVPYVIRRIRTTDGQVLYERRGDGPGRVVSLETVGAMNYMLKQTVASGTGRRAGFEGWPAAGKTGTSQEYRNAWFIGYTAYLVAGVWLGNDDGTPTRKVTGGSLPATVWADFMAAAHDGLAMADLPGEYHPAPSGPMVADSQTLPWMQGQPAQAAARSADPSAPVPQRTGGGLFGRGGFFNRLFGGG</sequence>
<dbReference type="InterPro" id="IPR023346">
    <property type="entry name" value="Lysozyme-like_dom_sf"/>
</dbReference>
<dbReference type="GO" id="GO:0008955">
    <property type="term" value="F:peptidoglycan glycosyltransferase activity"/>
    <property type="evidence" value="ECO:0007669"/>
    <property type="project" value="UniProtKB-EC"/>
</dbReference>
<dbReference type="UniPathway" id="UPA00219"/>
<feature type="transmembrane region" description="Helical" evidence="16">
    <location>
        <begin position="59"/>
        <end position="87"/>
    </location>
</feature>
<keyword evidence="10" id="KW-0573">Peptidoglycan synthesis</keyword>
<dbReference type="GO" id="GO:0008658">
    <property type="term" value="F:penicillin binding"/>
    <property type="evidence" value="ECO:0007669"/>
    <property type="project" value="InterPro"/>
</dbReference>
<evidence type="ECO:0000256" key="13">
    <source>
        <dbReference type="ARBA" id="ARBA00034000"/>
    </source>
</evidence>
<feature type="domain" description="Penicillin-binding protein transpeptidase" evidence="17">
    <location>
        <begin position="371"/>
        <end position="602"/>
    </location>
</feature>
<keyword evidence="11" id="KW-0511">Multifunctional enzyme</keyword>
<dbReference type="GO" id="GO:0008360">
    <property type="term" value="P:regulation of cell shape"/>
    <property type="evidence" value="ECO:0007669"/>
    <property type="project" value="UniProtKB-KW"/>
</dbReference>
<evidence type="ECO:0000256" key="12">
    <source>
        <dbReference type="ARBA" id="ARBA00023316"/>
    </source>
</evidence>
<dbReference type="GO" id="GO:0071555">
    <property type="term" value="P:cell wall organization"/>
    <property type="evidence" value="ECO:0007669"/>
    <property type="project" value="UniProtKB-KW"/>
</dbReference>
<evidence type="ECO:0000259" key="18">
    <source>
        <dbReference type="Pfam" id="PF00912"/>
    </source>
</evidence>